<sequence>MDAPQTGESAAEGAEGEVQPPPLSTSVFDSEGKGEEDEETTHEIKSKVFKMFKKDGGQLEWRDQGVGMLRLKQRRETNARRVLMRNSTTGKIILNFSMYPGMKPTLAGKVVSFVGFDNGTSTSYKVRTKTDDQAKELQGALEREIEFVRAKSESP</sequence>
<dbReference type="Gene3D" id="2.30.29.30">
    <property type="entry name" value="Pleckstrin-homology domain (PH domain)/Phosphotyrosine-binding domain (PTB)"/>
    <property type="match status" value="1"/>
</dbReference>
<dbReference type="STRING" id="742152.A0A2H3JMJ6"/>
<dbReference type="PANTHER" id="PTHR38697:SF1">
    <property type="entry name" value="NUCLEAR PORE COMPLEX PROTEIN SIMILAR TO S. CEREVISIAE NUP2 (EUROFUNG)"/>
    <property type="match status" value="1"/>
</dbReference>
<keyword evidence="4" id="KW-1185">Reference proteome</keyword>
<evidence type="ECO:0000313" key="3">
    <source>
        <dbReference type="EMBL" id="PCH43412.1"/>
    </source>
</evidence>
<name>A0A2H3JMJ6_WOLCO</name>
<dbReference type="InterPro" id="IPR011993">
    <property type="entry name" value="PH-like_dom_sf"/>
</dbReference>
<dbReference type="OMA" id="MRNSTTG"/>
<dbReference type="AlphaFoldDB" id="A0A2H3JMJ6"/>
<dbReference type="Proteomes" id="UP000218811">
    <property type="component" value="Unassembled WGS sequence"/>
</dbReference>
<feature type="region of interest" description="Disordered" evidence="1">
    <location>
        <begin position="1"/>
        <end position="42"/>
    </location>
</feature>
<dbReference type="SMART" id="SM00160">
    <property type="entry name" value="RanBD"/>
    <property type="match status" value="1"/>
</dbReference>
<feature type="domain" description="RanBD1" evidence="2">
    <location>
        <begin position="34"/>
        <end position="103"/>
    </location>
</feature>
<accession>A0A2H3JMJ6</accession>
<reference evidence="3 4" key="1">
    <citation type="journal article" date="2012" name="Science">
        <title>The Paleozoic origin of enzymatic lignin decomposition reconstructed from 31 fungal genomes.</title>
        <authorList>
            <person name="Floudas D."/>
            <person name="Binder M."/>
            <person name="Riley R."/>
            <person name="Barry K."/>
            <person name="Blanchette R.A."/>
            <person name="Henrissat B."/>
            <person name="Martinez A.T."/>
            <person name="Otillar R."/>
            <person name="Spatafora J.W."/>
            <person name="Yadav J.S."/>
            <person name="Aerts A."/>
            <person name="Benoit I."/>
            <person name="Boyd A."/>
            <person name="Carlson A."/>
            <person name="Copeland A."/>
            <person name="Coutinho P.M."/>
            <person name="de Vries R.P."/>
            <person name="Ferreira P."/>
            <person name="Findley K."/>
            <person name="Foster B."/>
            <person name="Gaskell J."/>
            <person name="Glotzer D."/>
            <person name="Gorecki P."/>
            <person name="Heitman J."/>
            <person name="Hesse C."/>
            <person name="Hori C."/>
            <person name="Igarashi K."/>
            <person name="Jurgens J.A."/>
            <person name="Kallen N."/>
            <person name="Kersten P."/>
            <person name="Kohler A."/>
            <person name="Kuees U."/>
            <person name="Kumar T.K.A."/>
            <person name="Kuo A."/>
            <person name="LaButti K."/>
            <person name="Larrondo L.F."/>
            <person name="Lindquist E."/>
            <person name="Ling A."/>
            <person name="Lombard V."/>
            <person name="Lucas S."/>
            <person name="Lundell T."/>
            <person name="Martin R."/>
            <person name="McLaughlin D.J."/>
            <person name="Morgenstern I."/>
            <person name="Morin E."/>
            <person name="Murat C."/>
            <person name="Nagy L.G."/>
            <person name="Nolan M."/>
            <person name="Ohm R.A."/>
            <person name="Patyshakuliyeva A."/>
            <person name="Rokas A."/>
            <person name="Ruiz-Duenas F.J."/>
            <person name="Sabat G."/>
            <person name="Salamov A."/>
            <person name="Samejima M."/>
            <person name="Schmutz J."/>
            <person name="Slot J.C."/>
            <person name="St John F."/>
            <person name="Stenlid J."/>
            <person name="Sun H."/>
            <person name="Sun S."/>
            <person name="Syed K."/>
            <person name="Tsang A."/>
            <person name="Wiebenga A."/>
            <person name="Young D."/>
            <person name="Pisabarro A."/>
            <person name="Eastwood D.C."/>
            <person name="Martin F."/>
            <person name="Cullen D."/>
            <person name="Grigoriev I.V."/>
            <person name="Hibbett D.S."/>
        </authorList>
    </citation>
    <scope>NUCLEOTIDE SEQUENCE [LARGE SCALE GENOMIC DNA]</scope>
    <source>
        <strain evidence="3 4">MD-104</strain>
    </source>
</reference>
<evidence type="ECO:0000259" key="2">
    <source>
        <dbReference type="PROSITE" id="PS50196"/>
    </source>
</evidence>
<dbReference type="Pfam" id="PF00638">
    <property type="entry name" value="Ran_BP1"/>
    <property type="match status" value="1"/>
</dbReference>
<organism evidence="3 4">
    <name type="scientific">Wolfiporia cocos (strain MD-104)</name>
    <name type="common">Brown rot fungus</name>
    <dbReference type="NCBI Taxonomy" id="742152"/>
    <lineage>
        <taxon>Eukaryota</taxon>
        <taxon>Fungi</taxon>
        <taxon>Dikarya</taxon>
        <taxon>Basidiomycota</taxon>
        <taxon>Agaricomycotina</taxon>
        <taxon>Agaricomycetes</taxon>
        <taxon>Polyporales</taxon>
        <taxon>Phaeolaceae</taxon>
        <taxon>Wolfiporia</taxon>
    </lineage>
</organism>
<dbReference type="InterPro" id="IPR053074">
    <property type="entry name" value="NPC_Nucleoporin"/>
</dbReference>
<evidence type="ECO:0000313" key="4">
    <source>
        <dbReference type="Proteomes" id="UP000218811"/>
    </source>
</evidence>
<evidence type="ECO:0000256" key="1">
    <source>
        <dbReference type="SAM" id="MobiDB-lite"/>
    </source>
</evidence>
<protein>
    <submittedName>
        <fullName evidence="3">PH domain-like protein</fullName>
    </submittedName>
</protein>
<dbReference type="InterPro" id="IPR000156">
    <property type="entry name" value="Ran_bind_dom"/>
</dbReference>
<proteinExistence type="predicted"/>
<gene>
    <name evidence="3" type="ORF">WOLCODRAFT_75617</name>
</gene>
<dbReference type="PROSITE" id="PS50196">
    <property type="entry name" value="RANBD1"/>
    <property type="match status" value="1"/>
</dbReference>
<dbReference type="EMBL" id="KB468146">
    <property type="protein sequence ID" value="PCH43412.1"/>
    <property type="molecule type" value="Genomic_DNA"/>
</dbReference>
<dbReference type="OrthoDB" id="185618at2759"/>
<dbReference type="CDD" id="cd13170">
    <property type="entry name" value="RanBD_NUP50"/>
    <property type="match status" value="1"/>
</dbReference>
<feature type="compositionally biased region" description="Low complexity" evidence="1">
    <location>
        <begin position="7"/>
        <end position="17"/>
    </location>
</feature>
<dbReference type="SUPFAM" id="SSF50729">
    <property type="entry name" value="PH domain-like"/>
    <property type="match status" value="1"/>
</dbReference>
<dbReference type="PANTHER" id="PTHR38697">
    <property type="entry name" value="NUCLEAR PORE COMPLEX PROTEIN SIMILAR TO S. CEREVISIAE NUP2 (EUROFUNG)"/>
    <property type="match status" value="1"/>
</dbReference>